<accession>A0A022PNU7</accession>
<dbReference type="Proteomes" id="UP000023464">
    <property type="component" value="Unassembled WGS sequence"/>
</dbReference>
<dbReference type="AlphaFoldDB" id="A0A022PNU7"/>
<comment type="caution">
    <text evidence="1">The sequence shown here is derived from an EMBL/GenBank/DDBJ whole genome shotgun (WGS) entry which is preliminary data.</text>
</comment>
<gene>
    <name evidence="1" type="ORF">BA1DRAFT_00847</name>
</gene>
<organism evidence="1 2">
    <name type="scientific">Photorhabdus aegyptia</name>
    <dbReference type="NCBI Taxonomy" id="2805098"/>
    <lineage>
        <taxon>Bacteria</taxon>
        <taxon>Pseudomonadati</taxon>
        <taxon>Pseudomonadota</taxon>
        <taxon>Gammaproteobacteria</taxon>
        <taxon>Enterobacterales</taxon>
        <taxon>Morganellaceae</taxon>
        <taxon>Photorhabdus</taxon>
    </lineage>
</organism>
<keyword evidence="2" id="KW-1185">Reference proteome</keyword>
<sequence length="78" mass="8662">MKFLAGKCHIFSSSTVEVMLKYEVSKTNKKGVNMNNVVDHSSFLTPNTVLYSKCVPMSRDIIFLPDSAGYSPQSLLSE</sequence>
<reference evidence="1 2" key="1">
    <citation type="submission" date="2014-03" db="EMBL/GenBank/DDBJ databases">
        <title>Draft Genome of Photorhabdus luminescens BA1, an Egyptian Isolate.</title>
        <authorList>
            <person name="Ghazal S."/>
            <person name="Hurst S.G.IV."/>
            <person name="Morris K."/>
            <person name="Thomas K."/>
            <person name="Tisa L.S."/>
        </authorList>
    </citation>
    <scope>NUCLEOTIDE SEQUENCE [LARGE SCALE GENOMIC DNA]</scope>
    <source>
        <strain evidence="1 2">BA1</strain>
    </source>
</reference>
<protein>
    <submittedName>
        <fullName evidence="1">Uncharacterized protein</fullName>
    </submittedName>
</protein>
<proteinExistence type="predicted"/>
<evidence type="ECO:0000313" key="1">
    <source>
        <dbReference type="EMBL" id="EYU16563.1"/>
    </source>
</evidence>
<name>A0A022PNU7_9GAMM</name>
<dbReference type="EMBL" id="JFGV01000009">
    <property type="protein sequence ID" value="EYU16563.1"/>
    <property type="molecule type" value="Genomic_DNA"/>
</dbReference>
<evidence type="ECO:0000313" key="2">
    <source>
        <dbReference type="Proteomes" id="UP000023464"/>
    </source>
</evidence>